<accession>A0A0F3ISJ3</accession>
<dbReference type="Proteomes" id="UP000033774">
    <property type="component" value="Unassembled WGS sequence"/>
</dbReference>
<dbReference type="OrthoDB" id="7398962at2"/>
<gene>
    <name evidence="1" type="ORF">VZ95_10500</name>
</gene>
<reference evidence="1 2" key="1">
    <citation type="submission" date="2015-03" db="EMBL/GenBank/DDBJ databases">
        <title>Draft genome sequence of Elstera litoralis.</title>
        <authorList>
            <person name="Rahalkar M.C."/>
            <person name="Dhakephalkar P.K."/>
            <person name="Pore S.D."/>
            <person name="Arora P."/>
            <person name="Kapse N.G."/>
            <person name="Pandit P.S."/>
        </authorList>
    </citation>
    <scope>NUCLEOTIDE SEQUENCE [LARGE SCALE GENOMIC DNA]</scope>
    <source>
        <strain evidence="1 2">Dia-1</strain>
    </source>
</reference>
<dbReference type="RefSeq" id="WP_045775794.1">
    <property type="nucleotide sequence ID" value="NZ_LAJY01000251.1"/>
</dbReference>
<evidence type="ECO:0000313" key="2">
    <source>
        <dbReference type="Proteomes" id="UP000033774"/>
    </source>
</evidence>
<dbReference type="AlphaFoldDB" id="A0A0F3ISJ3"/>
<dbReference type="Pfam" id="PF10082">
    <property type="entry name" value="BBP2_2"/>
    <property type="match status" value="1"/>
</dbReference>
<proteinExistence type="predicted"/>
<dbReference type="InterPro" id="IPR018759">
    <property type="entry name" value="BBP2_2"/>
</dbReference>
<sequence>NEVAVGPSIAYLSTTYWFGLEHQLQSDLLIGANVSTRYLDYERSRDAADILSVGARATWFINRSFQAQAEVNFSRRDGTQSDSNFERNIGMLRLVSSF</sequence>
<protein>
    <submittedName>
        <fullName evidence="1">Uncharacterized protein</fullName>
    </submittedName>
</protein>
<keyword evidence="2" id="KW-1185">Reference proteome</keyword>
<name>A0A0F3ISJ3_9PROT</name>
<comment type="caution">
    <text evidence="1">The sequence shown here is derived from an EMBL/GenBank/DDBJ whole genome shotgun (WGS) entry which is preliminary data.</text>
</comment>
<feature type="non-terminal residue" evidence="1">
    <location>
        <position position="1"/>
    </location>
</feature>
<dbReference type="EMBL" id="LAJY01000251">
    <property type="protein sequence ID" value="KJV09592.1"/>
    <property type="molecule type" value="Genomic_DNA"/>
</dbReference>
<evidence type="ECO:0000313" key="1">
    <source>
        <dbReference type="EMBL" id="KJV09592.1"/>
    </source>
</evidence>
<organism evidence="1 2">
    <name type="scientific">Elstera litoralis</name>
    <dbReference type="NCBI Taxonomy" id="552518"/>
    <lineage>
        <taxon>Bacteria</taxon>
        <taxon>Pseudomonadati</taxon>
        <taxon>Pseudomonadota</taxon>
        <taxon>Alphaproteobacteria</taxon>
        <taxon>Rhodospirillales</taxon>
        <taxon>Rhodospirillaceae</taxon>
        <taxon>Elstera</taxon>
    </lineage>
</organism>